<dbReference type="AlphaFoldDB" id="A0A974PH53"/>
<keyword evidence="2" id="KW-1185">Reference proteome</keyword>
<proteinExistence type="predicted"/>
<dbReference type="RefSeq" id="WP_039834764.1">
    <property type="nucleotide sequence ID" value="NZ_CP068595.1"/>
</dbReference>
<sequence length="100" mass="11780">MSNYTSIRPGQMWFDTGGKRIQAHGGSIFYEEDIQSSLHPTSNMDRAFNPERAEEPFLGFPDYNSKENTNKADYVWLPFRFVGTMAIMDRKEEWRVEDYE</sequence>
<protein>
    <submittedName>
        <fullName evidence="1">Uncharacterized protein</fullName>
    </submittedName>
</protein>
<evidence type="ECO:0000313" key="2">
    <source>
        <dbReference type="Proteomes" id="UP000595841"/>
    </source>
</evidence>
<accession>A0A974PH53</accession>
<name>A0A974PH53_9BACL</name>
<dbReference type="KEGG" id="pson:JI735_15310"/>
<dbReference type="Proteomes" id="UP000595841">
    <property type="component" value="Chromosome"/>
</dbReference>
<reference evidence="1 2" key="1">
    <citation type="submission" date="2021-01" db="EMBL/GenBank/DDBJ databases">
        <title>Whole genome sequence of Paenibacillus sonchi LMG 24727 for comparative genomics.</title>
        <authorList>
            <person name="Lee G."/>
            <person name="Kim M.-J."/>
            <person name="Lim K."/>
            <person name="Shin J.-H."/>
        </authorList>
    </citation>
    <scope>NUCLEOTIDE SEQUENCE [LARGE SCALE GENOMIC DNA]</scope>
    <source>
        <strain evidence="1 2">LMG 24727</strain>
    </source>
</reference>
<evidence type="ECO:0000313" key="1">
    <source>
        <dbReference type="EMBL" id="QQZ63680.1"/>
    </source>
</evidence>
<dbReference type="EMBL" id="CP068595">
    <property type="protein sequence ID" value="QQZ63680.1"/>
    <property type="molecule type" value="Genomic_DNA"/>
</dbReference>
<gene>
    <name evidence="1" type="ORF">JI735_15310</name>
</gene>
<organism evidence="1 2">
    <name type="scientific">Paenibacillus sonchi</name>
    <dbReference type="NCBI Taxonomy" id="373687"/>
    <lineage>
        <taxon>Bacteria</taxon>
        <taxon>Bacillati</taxon>
        <taxon>Bacillota</taxon>
        <taxon>Bacilli</taxon>
        <taxon>Bacillales</taxon>
        <taxon>Paenibacillaceae</taxon>
        <taxon>Paenibacillus</taxon>
        <taxon>Paenibacillus sonchi group</taxon>
    </lineage>
</organism>